<dbReference type="GO" id="GO:0016740">
    <property type="term" value="F:transferase activity"/>
    <property type="evidence" value="ECO:0007669"/>
    <property type="project" value="UniProtKB-KW"/>
</dbReference>
<keyword evidence="19" id="KW-1185">Reference proteome</keyword>
<feature type="region of interest" description="Disordered" evidence="16">
    <location>
        <begin position="1"/>
        <end position="28"/>
    </location>
</feature>
<accession>A0A9N8F1J6</accession>
<dbReference type="Gene3D" id="3.30.40.10">
    <property type="entry name" value="Zinc/RING finger domain, C3HC4 (zinc finger)"/>
    <property type="match status" value="1"/>
</dbReference>
<dbReference type="AlphaFoldDB" id="A0A9N8F1J6"/>
<evidence type="ECO:0000256" key="7">
    <source>
        <dbReference type="ARBA" id="ARBA00022723"/>
    </source>
</evidence>
<evidence type="ECO:0000256" key="12">
    <source>
        <dbReference type="ARBA" id="ARBA00022989"/>
    </source>
</evidence>
<comment type="subcellular location">
    <subcellularLocation>
        <location evidence="1">Peroxisome membrane</location>
        <topology evidence="1">Multi-pass membrane protein</topology>
    </subcellularLocation>
</comment>
<evidence type="ECO:0000256" key="11">
    <source>
        <dbReference type="ARBA" id="ARBA00022927"/>
    </source>
</evidence>
<dbReference type="InterPro" id="IPR001841">
    <property type="entry name" value="Znf_RING"/>
</dbReference>
<evidence type="ECO:0000256" key="2">
    <source>
        <dbReference type="ARBA" id="ARBA00004906"/>
    </source>
</evidence>
<keyword evidence="6" id="KW-0812">Transmembrane</keyword>
<dbReference type="EMBL" id="CAICTM010003299">
    <property type="protein sequence ID" value="CAB9531171.1"/>
    <property type="molecule type" value="Genomic_DNA"/>
</dbReference>
<comment type="pathway">
    <text evidence="2">Protein modification; protein ubiquitination.</text>
</comment>
<proteinExistence type="inferred from homology"/>
<evidence type="ECO:0000256" key="5">
    <source>
        <dbReference type="ARBA" id="ARBA00022679"/>
    </source>
</evidence>
<keyword evidence="14" id="KW-0576">Peroxisome</keyword>
<protein>
    <recommendedName>
        <fullName evidence="17">RING-type domain-containing protein</fullName>
    </recommendedName>
</protein>
<evidence type="ECO:0000313" key="18">
    <source>
        <dbReference type="EMBL" id="CAB9531171.1"/>
    </source>
</evidence>
<evidence type="ECO:0000256" key="10">
    <source>
        <dbReference type="ARBA" id="ARBA00022833"/>
    </source>
</evidence>
<evidence type="ECO:0000256" key="3">
    <source>
        <dbReference type="ARBA" id="ARBA00008704"/>
    </source>
</evidence>
<dbReference type="InterPro" id="IPR025654">
    <property type="entry name" value="PEX2/10"/>
</dbReference>
<keyword evidence="4" id="KW-0813">Transport</keyword>
<gene>
    <name evidence="18" type="ORF">SEMRO_3301_G346420.1</name>
</gene>
<evidence type="ECO:0000256" key="6">
    <source>
        <dbReference type="ARBA" id="ARBA00022692"/>
    </source>
</evidence>
<comment type="similarity">
    <text evidence="3">Belongs to the pex2/pex10/pex12 family.</text>
</comment>
<feature type="region of interest" description="Disordered" evidence="16">
    <location>
        <begin position="400"/>
        <end position="419"/>
    </location>
</feature>
<dbReference type="GO" id="GO:0016558">
    <property type="term" value="P:protein import into peroxisome matrix"/>
    <property type="evidence" value="ECO:0007669"/>
    <property type="project" value="InterPro"/>
</dbReference>
<dbReference type="PROSITE" id="PS00518">
    <property type="entry name" value="ZF_RING_1"/>
    <property type="match status" value="1"/>
</dbReference>
<keyword evidence="7" id="KW-0479">Metal-binding</keyword>
<dbReference type="PANTHER" id="PTHR23350:SF4">
    <property type="entry name" value="PEROXISOME BIOGENESIS FACTOR 2"/>
    <property type="match status" value="1"/>
</dbReference>
<evidence type="ECO:0000256" key="15">
    <source>
        <dbReference type="PROSITE-ProRule" id="PRU00175"/>
    </source>
</evidence>
<dbReference type="InterPro" id="IPR013083">
    <property type="entry name" value="Znf_RING/FYVE/PHD"/>
</dbReference>
<dbReference type="GO" id="GO:0008270">
    <property type="term" value="F:zinc ion binding"/>
    <property type="evidence" value="ECO:0007669"/>
    <property type="project" value="UniProtKB-KW"/>
</dbReference>
<feature type="domain" description="RING-type" evidence="17">
    <location>
        <begin position="320"/>
        <end position="380"/>
    </location>
</feature>
<evidence type="ECO:0000256" key="14">
    <source>
        <dbReference type="ARBA" id="ARBA00023140"/>
    </source>
</evidence>
<evidence type="ECO:0000256" key="8">
    <source>
        <dbReference type="ARBA" id="ARBA00022771"/>
    </source>
</evidence>
<evidence type="ECO:0000256" key="16">
    <source>
        <dbReference type="SAM" id="MobiDB-lite"/>
    </source>
</evidence>
<dbReference type="InterPro" id="IPR006845">
    <property type="entry name" value="Pex_N"/>
</dbReference>
<keyword evidence="13" id="KW-0472">Membrane</keyword>
<keyword evidence="12" id="KW-1133">Transmembrane helix</keyword>
<comment type="caution">
    <text evidence="18">The sequence shown here is derived from an EMBL/GenBank/DDBJ whole genome shotgun (WGS) entry which is preliminary data.</text>
</comment>
<dbReference type="PROSITE" id="PS50089">
    <property type="entry name" value="ZF_RING_2"/>
    <property type="match status" value="1"/>
</dbReference>
<reference evidence="18" key="1">
    <citation type="submission" date="2020-06" db="EMBL/GenBank/DDBJ databases">
        <authorList>
            <consortium name="Plant Systems Biology data submission"/>
        </authorList>
    </citation>
    <scope>NUCLEOTIDE SEQUENCE</scope>
    <source>
        <strain evidence="18">D6</strain>
    </source>
</reference>
<organism evidence="18 19">
    <name type="scientific">Seminavis robusta</name>
    <dbReference type="NCBI Taxonomy" id="568900"/>
    <lineage>
        <taxon>Eukaryota</taxon>
        <taxon>Sar</taxon>
        <taxon>Stramenopiles</taxon>
        <taxon>Ochrophyta</taxon>
        <taxon>Bacillariophyta</taxon>
        <taxon>Bacillariophyceae</taxon>
        <taxon>Bacillariophycidae</taxon>
        <taxon>Naviculales</taxon>
        <taxon>Naviculaceae</taxon>
        <taxon>Seminavis</taxon>
    </lineage>
</organism>
<sequence length="419" mass="46528">MTSTSRTGTTSTPAAGTRLTQDPTTTITSGTTAAAPLGAQLDVSILDDYLHSLLLQQFLSSMDPLFAPSVVKHETLRTIRMILAALLPAATLWTTQLQTPGTKAVGLRTVMAGSSSVVATKVRYILVTALLPLGYQILQRWMVHLQEQQQQEDTTENEDTTTEQQRIGRQRKYHLIRNISKWVEHGLPICKLGLLLSLLWQPRQQQQSSSLPPRLSMILAGVSFMSAATASTTAASTDSSSPDLSTTSRHPRFYVLYAHRRWLMEESLQTVRLVFGPAMTSLREWRHVFYAQLQRFLRSWTPTRRHLSNTDDTNSLDVPCALCGKKPIAIPYETDGCSHVFCYVCLWSHVSKHNNTVSSSFRPFTTTTATVQGSPCPVCQQVIRSSRPVPLQRYRQAARAAANSRATTINSNSSNSHKS</sequence>
<evidence type="ECO:0000256" key="1">
    <source>
        <dbReference type="ARBA" id="ARBA00004585"/>
    </source>
</evidence>
<dbReference type="Pfam" id="PF04757">
    <property type="entry name" value="Pex2_Pex12"/>
    <property type="match status" value="1"/>
</dbReference>
<evidence type="ECO:0000313" key="19">
    <source>
        <dbReference type="Proteomes" id="UP001153069"/>
    </source>
</evidence>
<keyword evidence="9" id="KW-0833">Ubl conjugation pathway</keyword>
<dbReference type="InterPro" id="IPR017907">
    <property type="entry name" value="Znf_RING_CS"/>
</dbReference>
<evidence type="ECO:0000256" key="9">
    <source>
        <dbReference type="ARBA" id="ARBA00022786"/>
    </source>
</evidence>
<dbReference type="SMART" id="SM00184">
    <property type="entry name" value="RING"/>
    <property type="match status" value="1"/>
</dbReference>
<evidence type="ECO:0000256" key="4">
    <source>
        <dbReference type="ARBA" id="ARBA00022448"/>
    </source>
</evidence>
<dbReference type="PANTHER" id="PTHR23350">
    <property type="entry name" value="PEROXISOME ASSEMBLY PROTEIN 10"/>
    <property type="match status" value="1"/>
</dbReference>
<dbReference type="Proteomes" id="UP001153069">
    <property type="component" value="Unassembled WGS sequence"/>
</dbReference>
<name>A0A9N8F1J6_9STRA</name>
<dbReference type="SUPFAM" id="SSF57850">
    <property type="entry name" value="RING/U-box"/>
    <property type="match status" value="1"/>
</dbReference>
<keyword evidence="11" id="KW-0653">Protein transport</keyword>
<evidence type="ECO:0000256" key="13">
    <source>
        <dbReference type="ARBA" id="ARBA00023136"/>
    </source>
</evidence>
<dbReference type="GO" id="GO:0005778">
    <property type="term" value="C:peroxisomal membrane"/>
    <property type="evidence" value="ECO:0007669"/>
    <property type="project" value="UniProtKB-SubCell"/>
</dbReference>
<evidence type="ECO:0000259" key="17">
    <source>
        <dbReference type="PROSITE" id="PS50089"/>
    </source>
</evidence>
<keyword evidence="8 15" id="KW-0863">Zinc-finger</keyword>
<keyword evidence="10" id="KW-0862">Zinc</keyword>
<keyword evidence="5" id="KW-0808">Transferase</keyword>